<dbReference type="RefSeq" id="WP_114026676.1">
    <property type="nucleotide sequence ID" value="NZ_QOIL01000001.1"/>
</dbReference>
<comment type="caution">
    <text evidence="2">The sequence shown here is derived from an EMBL/GenBank/DDBJ whole genome shotgun (WGS) entry which is preliminary data.</text>
</comment>
<feature type="transmembrane region" description="Helical" evidence="1">
    <location>
        <begin position="48"/>
        <end position="67"/>
    </location>
</feature>
<keyword evidence="1" id="KW-1133">Transmembrane helix</keyword>
<evidence type="ECO:0000313" key="2">
    <source>
        <dbReference type="EMBL" id="RCG33011.1"/>
    </source>
</evidence>
<keyword evidence="1" id="KW-0812">Transmembrane</keyword>
<protein>
    <submittedName>
        <fullName evidence="2">Uncharacterized protein</fullName>
    </submittedName>
</protein>
<dbReference type="EMBL" id="QOIL01000001">
    <property type="protein sequence ID" value="RCG33011.1"/>
    <property type="molecule type" value="Genomic_DNA"/>
</dbReference>
<gene>
    <name evidence="2" type="ORF">DQ384_00735</name>
</gene>
<name>A0A367FRU4_9ACTN</name>
<evidence type="ECO:0000256" key="1">
    <source>
        <dbReference type="SAM" id="Phobius"/>
    </source>
</evidence>
<evidence type="ECO:0000313" key="3">
    <source>
        <dbReference type="Proteomes" id="UP000253094"/>
    </source>
</evidence>
<proteinExistence type="predicted"/>
<dbReference type="Proteomes" id="UP000253094">
    <property type="component" value="Unassembled WGS sequence"/>
</dbReference>
<keyword evidence="1" id="KW-0472">Membrane</keyword>
<dbReference type="AlphaFoldDB" id="A0A367FRU4"/>
<sequence>MKFLKGFAMFWYDFIIGDDWKIAAAVVAALALTVPAMTAGVLSGTALVIVSAVALFVFFTVSMIVDVRR</sequence>
<organism evidence="2 3">
    <name type="scientific">Sphaerisporangium album</name>
    <dbReference type="NCBI Taxonomy" id="509200"/>
    <lineage>
        <taxon>Bacteria</taxon>
        <taxon>Bacillati</taxon>
        <taxon>Actinomycetota</taxon>
        <taxon>Actinomycetes</taxon>
        <taxon>Streptosporangiales</taxon>
        <taxon>Streptosporangiaceae</taxon>
        <taxon>Sphaerisporangium</taxon>
    </lineage>
</organism>
<keyword evidence="3" id="KW-1185">Reference proteome</keyword>
<dbReference type="OrthoDB" id="3829634at2"/>
<reference evidence="2 3" key="1">
    <citation type="submission" date="2018-06" db="EMBL/GenBank/DDBJ databases">
        <title>Sphaerisporangium craniellae sp. nov., isolated from a marine sponge in the South China Sea.</title>
        <authorList>
            <person name="Li L."/>
        </authorList>
    </citation>
    <scope>NUCLEOTIDE SEQUENCE [LARGE SCALE GENOMIC DNA]</scope>
    <source>
        <strain evidence="2 3">CCTCC AA 208026</strain>
    </source>
</reference>
<accession>A0A367FRU4</accession>